<gene>
    <name evidence="2" type="ORF">Dac01nite_14140</name>
</gene>
<dbReference type="GO" id="GO:0000162">
    <property type="term" value="P:L-tryptophan biosynthetic process"/>
    <property type="evidence" value="ECO:0007669"/>
    <property type="project" value="TreeGrafter"/>
</dbReference>
<evidence type="ECO:0000313" key="2">
    <source>
        <dbReference type="EMBL" id="GIG54662.1"/>
    </source>
</evidence>
<evidence type="ECO:0000259" key="1">
    <source>
        <dbReference type="Pfam" id="PF00425"/>
    </source>
</evidence>
<dbReference type="PRINTS" id="PR00095">
    <property type="entry name" value="ANTSNTHASEI"/>
</dbReference>
<dbReference type="Pfam" id="PF00425">
    <property type="entry name" value="Chorismate_bind"/>
    <property type="match status" value="1"/>
</dbReference>
<dbReference type="PANTHER" id="PTHR11236">
    <property type="entry name" value="AMINOBENZOATE/ANTHRANILATE SYNTHASE"/>
    <property type="match status" value="1"/>
</dbReference>
<sequence length="362" mass="39332">MDPGGAGHNRASAEFRGVRAHGVLEHIDARREGHRLAEAGFWVVVGDFDGRVDAWRMAEVERDASPPVRTGRTWSGPEADAWASSLTRDEYLRGVERIREDIRDGDVYQVNLCRMLSAPMPAPQNGPDAVALSERLALGNPARYASRIVIPRGSGGDPGAWIVSASPELYLAVDGDRVRSSPIKGTAAPGESMLDKDVAENVMITDLVRNDLSHVARPGSVRVPELLAEHDHPGLTHLESTVEVTLADDARWTPSMWRSLLDGTFPPGSVSGAPKSAALRIIAREETAPRGPYCGAIGWVDADARTAELAVGIRTFWWRDGELRFGTGAGITWGSDPEGEWRETELKARRLIALASAERMQP</sequence>
<dbReference type="Proteomes" id="UP000652354">
    <property type="component" value="Unassembled WGS sequence"/>
</dbReference>
<proteinExistence type="predicted"/>
<protein>
    <submittedName>
        <fullName evidence="2">Anthranilate synthase</fullName>
    </submittedName>
</protein>
<dbReference type="GO" id="GO:0046820">
    <property type="term" value="F:4-amino-4-deoxychorismate synthase activity"/>
    <property type="evidence" value="ECO:0007669"/>
    <property type="project" value="TreeGrafter"/>
</dbReference>
<feature type="domain" description="Chorismate-utilising enzyme C-terminal" evidence="1">
    <location>
        <begin position="88"/>
        <end position="347"/>
    </location>
</feature>
<dbReference type="SUPFAM" id="SSF56322">
    <property type="entry name" value="ADC synthase"/>
    <property type="match status" value="1"/>
</dbReference>
<dbReference type="RefSeq" id="WP_203655025.1">
    <property type="nucleotide sequence ID" value="NZ_BONR01000002.1"/>
</dbReference>
<keyword evidence="3" id="KW-1185">Reference proteome</keyword>
<dbReference type="PANTHER" id="PTHR11236:SF50">
    <property type="entry name" value="AMINODEOXYCHORISMATE SYNTHASE COMPONENT 1"/>
    <property type="match status" value="1"/>
</dbReference>
<name>A0A919Q3Q5_9MICO</name>
<dbReference type="InterPro" id="IPR005801">
    <property type="entry name" value="ADC_synthase"/>
</dbReference>
<comment type="caution">
    <text evidence="2">The sequence shown here is derived from an EMBL/GenBank/DDBJ whole genome shotgun (WGS) entry which is preliminary data.</text>
</comment>
<dbReference type="AlphaFoldDB" id="A0A919Q3Q5"/>
<dbReference type="InterPro" id="IPR015890">
    <property type="entry name" value="Chorismate_C"/>
</dbReference>
<dbReference type="EMBL" id="BONR01000002">
    <property type="protein sequence ID" value="GIG54662.1"/>
    <property type="molecule type" value="Genomic_DNA"/>
</dbReference>
<reference evidence="2" key="1">
    <citation type="submission" date="2021-01" db="EMBL/GenBank/DDBJ databases">
        <title>Whole genome shotgun sequence of Demequina activiva NBRC 110675.</title>
        <authorList>
            <person name="Komaki H."/>
            <person name="Tamura T."/>
        </authorList>
    </citation>
    <scope>NUCLEOTIDE SEQUENCE</scope>
    <source>
        <strain evidence="2">NBRC 110675</strain>
    </source>
</reference>
<accession>A0A919Q3Q5</accession>
<dbReference type="Gene3D" id="3.60.120.10">
    <property type="entry name" value="Anthranilate synthase"/>
    <property type="match status" value="1"/>
</dbReference>
<dbReference type="InterPro" id="IPR019999">
    <property type="entry name" value="Anth_synth_I-like"/>
</dbReference>
<evidence type="ECO:0000313" key="3">
    <source>
        <dbReference type="Proteomes" id="UP000652354"/>
    </source>
</evidence>
<organism evidence="2 3">
    <name type="scientific">Demequina activiva</name>
    <dbReference type="NCBI Taxonomy" id="1582364"/>
    <lineage>
        <taxon>Bacteria</taxon>
        <taxon>Bacillati</taxon>
        <taxon>Actinomycetota</taxon>
        <taxon>Actinomycetes</taxon>
        <taxon>Micrococcales</taxon>
        <taxon>Demequinaceae</taxon>
        <taxon>Demequina</taxon>
    </lineage>
</organism>